<dbReference type="AlphaFoldDB" id="A0A645E752"/>
<reference evidence="1" key="1">
    <citation type="submission" date="2019-08" db="EMBL/GenBank/DDBJ databases">
        <authorList>
            <person name="Kucharzyk K."/>
            <person name="Murdoch R.W."/>
            <person name="Higgins S."/>
            <person name="Loffler F."/>
        </authorList>
    </citation>
    <scope>NUCLEOTIDE SEQUENCE</scope>
</reference>
<evidence type="ECO:0000313" key="1">
    <source>
        <dbReference type="EMBL" id="MPM97406.1"/>
    </source>
</evidence>
<protein>
    <submittedName>
        <fullName evidence="1">Uncharacterized protein</fullName>
    </submittedName>
</protein>
<organism evidence="1">
    <name type="scientific">bioreactor metagenome</name>
    <dbReference type="NCBI Taxonomy" id="1076179"/>
    <lineage>
        <taxon>unclassified sequences</taxon>
        <taxon>metagenomes</taxon>
        <taxon>ecological metagenomes</taxon>
    </lineage>
</organism>
<proteinExistence type="predicted"/>
<gene>
    <name evidence="1" type="ORF">SDC9_144579</name>
</gene>
<comment type="caution">
    <text evidence="1">The sequence shown here is derived from an EMBL/GenBank/DDBJ whole genome shotgun (WGS) entry which is preliminary data.</text>
</comment>
<accession>A0A645E752</accession>
<sequence length="96" mass="10819">MNCDLKSISYLSSQLPLLKEQKWDADKQYKVASNLRPNQAGEHIEQVLGNVAFKIPHSNELENLALAGDLLKDLCFKDSRGFRSEIARISKEVFGV</sequence>
<dbReference type="EMBL" id="VSSQ01043690">
    <property type="protein sequence ID" value="MPM97406.1"/>
    <property type="molecule type" value="Genomic_DNA"/>
</dbReference>
<name>A0A645E752_9ZZZZ</name>